<accession>A0A0K1PWZ3</accession>
<dbReference type="SUPFAM" id="SSF111369">
    <property type="entry name" value="HlyD-like secretion proteins"/>
    <property type="match status" value="1"/>
</dbReference>
<dbReference type="Gene3D" id="2.40.50.100">
    <property type="match status" value="1"/>
</dbReference>
<dbReference type="PANTHER" id="PTHR30469:SF38">
    <property type="entry name" value="HLYD FAMILY SECRETION PROTEIN"/>
    <property type="match status" value="1"/>
</dbReference>
<dbReference type="InterPro" id="IPR006143">
    <property type="entry name" value="RND_pump_MFP"/>
</dbReference>
<keyword evidence="5" id="KW-1185">Reference proteome</keyword>
<dbReference type="Proteomes" id="UP000064967">
    <property type="component" value="Chromosome"/>
</dbReference>
<dbReference type="Pfam" id="PF25954">
    <property type="entry name" value="Beta-barrel_RND_2"/>
    <property type="match status" value="1"/>
</dbReference>
<protein>
    <submittedName>
        <fullName evidence="4">Putative Co/Zn/Cd efflux system membrane fusion protein</fullName>
    </submittedName>
</protein>
<gene>
    <name evidence="4" type="ORF">AKJ09_04714</name>
</gene>
<dbReference type="KEGG" id="llu:AKJ09_04714"/>
<dbReference type="Gene3D" id="2.40.30.170">
    <property type="match status" value="1"/>
</dbReference>
<dbReference type="NCBIfam" id="TIGR01730">
    <property type="entry name" value="RND_mfp"/>
    <property type="match status" value="1"/>
</dbReference>
<sequence length="367" mass="38299">MSVDGTERFSMKTAFALASIVVLGGSISACKTARSAEPAPDSAAAPAVHVDTQNVTARMVPKYLLVTGQLKSARETDLAANASGKVLATKVERGAKVKAGDVLATLDVRAAALSAAEARANADTAAQQAKSAKTDCERAKALVQSGSISQAEFDRMDAQCRTTDYQVSAAIARSNLAAQNVGDGVIRAPFAGFVAERYVDVGEFVMPNSKVVTLVDLDSLRLELTVPETHIGSARKDAPVSFTVGGYPDKVFTGSVKYVGAAVRASTRDVVAEATVDNAESLLRPGMFASVRLQQGEEKAAIVPKKSLVTRDGKATAFVVVDGKIEQRIVQTGESFGEEVVALRGVSEGEAIVLAPGDGLKNGQRTK</sequence>
<dbReference type="Gene3D" id="1.10.287.470">
    <property type="entry name" value="Helix hairpin bin"/>
    <property type="match status" value="1"/>
</dbReference>
<feature type="domain" description="Multidrug resistance protein MdtA-like barrel-sandwich hybrid" evidence="2">
    <location>
        <begin position="76"/>
        <end position="211"/>
    </location>
</feature>
<evidence type="ECO:0000313" key="4">
    <source>
        <dbReference type="EMBL" id="AKU98050.1"/>
    </source>
</evidence>
<comment type="similarity">
    <text evidence="1">Belongs to the membrane fusion protein (MFP) (TC 8.A.1) family.</text>
</comment>
<dbReference type="AlphaFoldDB" id="A0A0K1PWZ3"/>
<dbReference type="Gene3D" id="2.40.420.20">
    <property type="match status" value="1"/>
</dbReference>
<dbReference type="STRING" id="1391654.AKJ09_04714"/>
<dbReference type="PANTHER" id="PTHR30469">
    <property type="entry name" value="MULTIDRUG RESISTANCE PROTEIN MDTA"/>
    <property type="match status" value="1"/>
</dbReference>
<feature type="domain" description="CusB-like beta-barrel" evidence="3">
    <location>
        <begin position="222"/>
        <end position="295"/>
    </location>
</feature>
<proteinExistence type="inferred from homology"/>
<dbReference type="InterPro" id="IPR058792">
    <property type="entry name" value="Beta-barrel_RND_2"/>
</dbReference>
<dbReference type="EMBL" id="CP012333">
    <property type="protein sequence ID" value="AKU98050.1"/>
    <property type="molecule type" value="Genomic_DNA"/>
</dbReference>
<dbReference type="InterPro" id="IPR058625">
    <property type="entry name" value="MdtA-like_BSH"/>
</dbReference>
<dbReference type="GO" id="GO:0015562">
    <property type="term" value="F:efflux transmembrane transporter activity"/>
    <property type="evidence" value="ECO:0007669"/>
    <property type="project" value="TreeGrafter"/>
</dbReference>
<evidence type="ECO:0000313" key="5">
    <source>
        <dbReference type="Proteomes" id="UP000064967"/>
    </source>
</evidence>
<dbReference type="Pfam" id="PF25917">
    <property type="entry name" value="BSH_RND"/>
    <property type="match status" value="1"/>
</dbReference>
<reference evidence="4 5" key="1">
    <citation type="submission" date="2015-08" db="EMBL/GenBank/DDBJ databases">
        <authorList>
            <person name="Babu N.S."/>
            <person name="Beckwith C.J."/>
            <person name="Beseler K.G."/>
            <person name="Brison A."/>
            <person name="Carone J.V."/>
            <person name="Caskin T.P."/>
            <person name="Diamond M."/>
            <person name="Durham M.E."/>
            <person name="Foxe J.M."/>
            <person name="Go M."/>
            <person name="Henderson B.A."/>
            <person name="Jones I.B."/>
            <person name="McGettigan J.A."/>
            <person name="Micheletti S.J."/>
            <person name="Nasrallah M.E."/>
            <person name="Ortiz D."/>
            <person name="Piller C.R."/>
            <person name="Privatt S.R."/>
            <person name="Schneider S.L."/>
            <person name="Sharp S."/>
            <person name="Smith T.C."/>
            <person name="Stanton J.D."/>
            <person name="Ullery H.E."/>
            <person name="Wilson R.J."/>
            <person name="Serrano M.G."/>
            <person name="Buck G."/>
            <person name="Lee V."/>
            <person name="Wang Y."/>
            <person name="Carvalho R."/>
            <person name="Voegtly L."/>
            <person name="Shi R."/>
            <person name="Duckworth R."/>
            <person name="Johnson A."/>
            <person name="Loviza R."/>
            <person name="Walstead R."/>
            <person name="Shah Z."/>
            <person name="Kiflezghi M."/>
            <person name="Wade K."/>
            <person name="Ball S.L."/>
            <person name="Bradley K.W."/>
            <person name="Asai D.J."/>
            <person name="Bowman C.A."/>
            <person name="Russell D.A."/>
            <person name="Pope W.H."/>
            <person name="Jacobs-Sera D."/>
            <person name="Hendrix R.W."/>
            <person name="Hatfull G.F."/>
        </authorList>
    </citation>
    <scope>NUCLEOTIDE SEQUENCE [LARGE SCALE GENOMIC DNA]</scope>
    <source>
        <strain evidence="4 5">DSM 27648</strain>
    </source>
</reference>
<evidence type="ECO:0000256" key="1">
    <source>
        <dbReference type="ARBA" id="ARBA00009477"/>
    </source>
</evidence>
<organism evidence="4 5">
    <name type="scientific">Labilithrix luteola</name>
    <dbReference type="NCBI Taxonomy" id="1391654"/>
    <lineage>
        <taxon>Bacteria</taxon>
        <taxon>Pseudomonadati</taxon>
        <taxon>Myxococcota</taxon>
        <taxon>Polyangia</taxon>
        <taxon>Polyangiales</taxon>
        <taxon>Labilitrichaceae</taxon>
        <taxon>Labilithrix</taxon>
    </lineage>
</organism>
<name>A0A0K1PWZ3_9BACT</name>
<evidence type="ECO:0000259" key="3">
    <source>
        <dbReference type="Pfam" id="PF25954"/>
    </source>
</evidence>
<dbReference type="FunFam" id="2.40.30.170:FF:000010">
    <property type="entry name" value="Efflux RND transporter periplasmic adaptor subunit"/>
    <property type="match status" value="1"/>
</dbReference>
<evidence type="ECO:0000259" key="2">
    <source>
        <dbReference type="Pfam" id="PF25917"/>
    </source>
</evidence>
<dbReference type="GO" id="GO:1990281">
    <property type="term" value="C:efflux pump complex"/>
    <property type="evidence" value="ECO:0007669"/>
    <property type="project" value="TreeGrafter"/>
</dbReference>